<dbReference type="EMBL" id="JACHGT010000017">
    <property type="protein sequence ID" value="MBB6038537.1"/>
    <property type="molecule type" value="Genomic_DNA"/>
</dbReference>
<dbReference type="AlphaFoldDB" id="A0A841FYW8"/>
<comment type="caution">
    <text evidence="1">The sequence shown here is derived from an EMBL/GenBank/DDBJ whole genome shotgun (WGS) entry which is preliminary data.</text>
</comment>
<reference evidence="1 2" key="1">
    <citation type="submission" date="2020-08" db="EMBL/GenBank/DDBJ databases">
        <title>Genomic Encyclopedia of Type Strains, Phase IV (KMG-IV): sequencing the most valuable type-strain genomes for metagenomic binning, comparative biology and taxonomic classification.</title>
        <authorList>
            <person name="Goeker M."/>
        </authorList>
    </citation>
    <scope>NUCLEOTIDE SEQUENCE [LARGE SCALE GENOMIC DNA]</scope>
    <source>
        <strain evidence="1 2">YIM 65646</strain>
    </source>
</reference>
<evidence type="ECO:0000313" key="1">
    <source>
        <dbReference type="EMBL" id="MBB6038537.1"/>
    </source>
</evidence>
<proteinExistence type="predicted"/>
<organism evidence="1 2">
    <name type="scientific">Phytomonospora endophytica</name>
    <dbReference type="NCBI Taxonomy" id="714109"/>
    <lineage>
        <taxon>Bacteria</taxon>
        <taxon>Bacillati</taxon>
        <taxon>Actinomycetota</taxon>
        <taxon>Actinomycetes</taxon>
        <taxon>Micromonosporales</taxon>
        <taxon>Micromonosporaceae</taxon>
        <taxon>Phytomonospora</taxon>
    </lineage>
</organism>
<dbReference type="RefSeq" id="WP_184791331.1">
    <property type="nucleotide sequence ID" value="NZ_BONT01000069.1"/>
</dbReference>
<dbReference type="Proteomes" id="UP000548476">
    <property type="component" value="Unassembled WGS sequence"/>
</dbReference>
<protein>
    <submittedName>
        <fullName evidence="1">Uncharacterized protein</fullName>
    </submittedName>
</protein>
<gene>
    <name evidence="1" type="ORF">HNR73_006423</name>
</gene>
<evidence type="ECO:0000313" key="2">
    <source>
        <dbReference type="Proteomes" id="UP000548476"/>
    </source>
</evidence>
<accession>A0A841FYW8</accession>
<sequence>MLPQLLRSHRAHVAFLDRVMLRLPDNATVRHYGLAGAVREVTIGRFHVRVPHRGQIIRIPHAEAGIDKPHRCWPWLRSIRPECLPAPPVRRAAQVDALTAGSIATALAACPRHASVVIAIADCDHQGHAVASIATGAPPRVGIGRPVWFTAAAAVSPTASTMRVRDFRKFLALADPADAVLLDGGAQTFTVKSVALTSSRVVWLLTNRPITAPAPLLARLMSWAHH</sequence>
<name>A0A841FYW8_9ACTN</name>
<keyword evidence="2" id="KW-1185">Reference proteome</keyword>